<accession>A0A0H5RMQ6</accession>
<dbReference type="AlphaFoldDB" id="A0A0H5RMQ6"/>
<dbReference type="EMBL" id="HACM01009567">
    <property type="protein sequence ID" value="CRZ10009.1"/>
    <property type="molecule type" value="Transcribed_RNA"/>
</dbReference>
<evidence type="ECO:0000313" key="1">
    <source>
        <dbReference type="EMBL" id="CRZ10009.1"/>
    </source>
</evidence>
<reference evidence="1" key="1">
    <citation type="submission" date="2015-04" db="EMBL/GenBank/DDBJ databases">
        <title>The genome sequence of the plant pathogenic Rhizarian Plasmodiophora brassicae reveals insights in its biotrophic life cycle and the origin of chitin synthesis.</title>
        <authorList>
            <person name="Schwelm A."/>
            <person name="Fogelqvist J."/>
            <person name="Knaust A."/>
            <person name="Julke S."/>
            <person name="Lilja T."/>
            <person name="Dhandapani V."/>
            <person name="Bonilla-Rosso G."/>
            <person name="Karlsson M."/>
            <person name="Shevchenko A."/>
            <person name="Choi S.R."/>
            <person name="Kim H.G."/>
            <person name="Park J.Y."/>
            <person name="Lim Y.P."/>
            <person name="Ludwig-Muller J."/>
            <person name="Dixelius C."/>
        </authorList>
    </citation>
    <scope>NUCLEOTIDE SEQUENCE</scope>
    <source>
        <tissue evidence="1">Potato root galls</tissue>
    </source>
</reference>
<organism evidence="1">
    <name type="scientific">Spongospora subterranea</name>
    <dbReference type="NCBI Taxonomy" id="70186"/>
    <lineage>
        <taxon>Eukaryota</taxon>
        <taxon>Sar</taxon>
        <taxon>Rhizaria</taxon>
        <taxon>Endomyxa</taxon>
        <taxon>Phytomyxea</taxon>
        <taxon>Plasmodiophorida</taxon>
        <taxon>Plasmodiophoridae</taxon>
        <taxon>Spongospora</taxon>
    </lineage>
</organism>
<protein>
    <submittedName>
        <fullName evidence="1">Uncharacterized protein</fullName>
    </submittedName>
</protein>
<sequence>MIIDYVFYMQRPRSLLYRLYISFFAFDFTEGGVVETRRVINFKHSSIKMIGTDQYQTPIHSAMESGATWKIEWKNGTYRIMEWRANESKMAMTTNGFDQGTTVARL</sequence>
<name>A0A0H5RMQ6_9EUKA</name>
<proteinExistence type="predicted"/>